<dbReference type="EMBL" id="FR746099">
    <property type="protein sequence ID" value="CCC39136.2"/>
    <property type="molecule type" value="Genomic_DNA"/>
</dbReference>
<dbReference type="Proteomes" id="UP000007954">
    <property type="component" value="Chromosome"/>
</dbReference>
<evidence type="ECO:0000313" key="2">
    <source>
        <dbReference type="EMBL" id="CCC39136.2"/>
    </source>
</evidence>
<protein>
    <submittedName>
        <fullName evidence="2">Small CPxCG-related zinc finger protein</fullName>
    </submittedName>
</protein>
<organism evidence="2 3">
    <name type="scientific">Haloquadratum walsbyi (strain DSM 16854 / JCM 12705 / C23)</name>
    <dbReference type="NCBI Taxonomy" id="768065"/>
    <lineage>
        <taxon>Archaea</taxon>
        <taxon>Methanobacteriati</taxon>
        <taxon>Methanobacteriota</taxon>
        <taxon>Stenosarchaea group</taxon>
        <taxon>Halobacteria</taxon>
        <taxon>Halobacteriales</taxon>
        <taxon>Haloferacaceae</taxon>
        <taxon>Haloquadratum</taxon>
    </lineage>
</organism>
<reference evidence="2 3" key="1">
    <citation type="journal article" date="2011" name="PLoS ONE">
        <title>Haloquadratum walsbyi: limited diversity in a global pond.</title>
        <authorList>
            <person name="Dyall-Smith M."/>
            <person name="Pfeiffer F."/>
            <person name="Klee K."/>
            <person name="Palm P."/>
            <person name="Gross K."/>
            <person name="Schuster S.C."/>
            <person name="Rampp M."/>
            <person name="Oesterhelt D."/>
        </authorList>
    </citation>
    <scope>NUCLEOTIDE SEQUENCE [LARGE SCALE GENOMIC DNA]</scope>
    <source>
        <strain evidence="3">DSM 16854 / JCM 12705 / C23</strain>
    </source>
</reference>
<feature type="region of interest" description="Disordered" evidence="1">
    <location>
        <begin position="37"/>
        <end position="91"/>
    </location>
</feature>
<dbReference type="AlphaFoldDB" id="G0LGB6"/>
<dbReference type="InterPro" id="IPR055986">
    <property type="entry name" value="DUF7564"/>
</dbReference>
<feature type="compositionally biased region" description="Low complexity" evidence="1">
    <location>
        <begin position="75"/>
        <end position="91"/>
    </location>
</feature>
<gene>
    <name evidence="2" type="ordered locus">Hqrw_1167</name>
</gene>
<accession>G0LGB6</accession>
<proteinExistence type="predicted"/>
<dbReference type="KEGG" id="hwc:Hqrw_1167"/>
<name>G0LGB6_HALWC</name>
<sequence length="91" mass="9840">MTRTHVTCVNCGEEFVRGGNYHGNYCPECHEAWLSEEPDYEGETDEGPRPFGHRSPSSAESESSTGTEDGDESTNNDSNTSSASSGFNANE</sequence>
<dbReference type="HOGENOM" id="CLU_187348_0_0_2"/>
<evidence type="ECO:0000256" key="1">
    <source>
        <dbReference type="SAM" id="MobiDB-lite"/>
    </source>
</evidence>
<evidence type="ECO:0000313" key="3">
    <source>
        <dbReference type="Proteomes" id="UP000007954"/>
    </source>
</evidence>
<feature type="compositionally biased region" description="Low complexity" evidence="1">
    <location>
        <begin position="55"/>
        <end position="67"/>
    </location>
</feature>
<dbReference type="Pfam" id="PF24445">
    <property type="entry name" value="DUF7564"/>
    <property type="match status" value="1"/>
</dbReference>